<sequence>MTLSRKGLISWRSKELTVYCVCFTMCTVLCFTLETCFFVSLCCAERYKTCVHVFQEGDLCCLYTGLSPVCLPKIAECQPGI</sequence>
<feature type="transmembrane region" description="Helical" evidence="1">
    <location>
        <begin position="16"/>
        <end position="41"/>
    </location>
</feature>
<dbReference type="Proteomes" id="UP001162483">
    <property type="component" value="Unassembled WGS sequence"/>
</dbReference>
<accession>A0ABN9GD66</accession>
<gene>
    <name evidence="2" type="ORF">SPARVUS_LOCUS13733017</name>
</gene>
<evidence type="ECO:0000313" key="3">
    <source>
        <dbReference type="Proteomes" id="UP001162483"/>
    </source>
</evidence>
<reference evidence="2" key="1">
    <citation type="submission" date="2023-05" db="EMBL/GenBank/DDBJ databases">
        <authorList>
            <person name="Stuckert A."/>
        </authorList>
    </citation>
    <scope>NUCLEOTIDE SEQUENCE</scope>
</reference>
<feature type="non-terminal residue" evidence="2">
    <location>
        <position position="81"/>
    </location>
</feature>
<evidence type="ECO:0000256" key="1">
    <source>
        <dbReference type="SAM" id="Phobius"/>
    </source>
</evidence>
<keyword evidence="3" id="KW-1185">Reference proteome</keyword>
<evidence type="ECO:0000313" key="2">
    <source>
        <dbReference type="EMBL" id="CAI9606157.1"/>
    </source>
</evidence>
<protein>
    <recommendedName>
        <fullName evidence="4">Secreted protein</fullName>
    </recommendedName>
</protein>
<dbReference type="EMBL" id="CATNWA010018239">
    <property type="protein sequence ID" value="CAI9606157.1"/>
    <property type="molecule type" value="Genomic_DNA"/>
</dbReference>
<proteinExistence type="predicted"/>
<evidence type="ECO:0008006" key="4">
    <source>
        <dbReference type="Google" id="ProtNLM"/>
    </source>
</evidence>
<keyword evidence="1" id="KW-1133">Transmembrane helix</keyword>
<organism evidence="2 3">
    <name type="scientific">Staurois parvus</name>
    <dbReference type="NCBI Taxonomy" id="386267"/>
    <lineage>
        <taxon>Eukaryota</taxon>
        <taxon>Metazoa</taxon>
        <taxon>Chordata</taxon>
        <taxon>Craniata</taxon>
        <taxon>Vertebrata</taxon>
        <taxon>Euteleostomi</taxon>
        <taxon>Amphibia</taxon>
        <taxon>Batrachia</taxon>
        <taxon>Anura</taxon>
        <taxon>Neobatrachia</taxon>
        <taxon>Ranoidea</taxon>
        <taxon>Ranidae</taxon>
        <taxon>Staurois</taxon>
    </lineage>
</organism>
<name>A0ABN9GD66_9NEOB</name>
<keyword evidence="1" id="KW-0812">Transmembrane</keyword>
<keyword evidence="1" id="KW-0472">Membrane</keyword>
<comment type="caution">
    <text evidence="2">The sequence shown here is derived from an EMBL/GenBank/DDBJ whole genome shotgun (WGS) entry which is preliminary data.</text>
</comment>